<organism evidence="3 4">
    <name type="scientific">Hymenobacter aranciens</name>
    <dbReference type="NCBI Taxonomy" id="3063996"/>
    <lineage>
        <taxon>Bacteria</taxon>
        <taxon>Pseudomonadati</taxon>
        <taxon>Bacteroidota</taxon>
        <taxon>Cytophagia</taxon>
        <taxon>Cytophagales</taxon>
        <taxon>Hymenobacteraceae</taxon>
        <taxon>Hymenobacter</taxon>
    </lineage>
</organism>
<feature type="domain" description="Phospholipase C/D" evidence="2">
    <location>
        <begin position="41"/>
        <end position="217"/>
    </location>
</feature>
<name>A0ABT9BCJ6_9BACT</name>
<dbReference type="Pfam" id="PF00882">
    <property type="entry name" value="Zn_dep_PLPC"/>
    <property type="match status" value="1"/>
</dbReference>
<dbReference type="Proteomes" id="UP001176429">
    <property type="component" value="Unassembled WGS sequence"/>
</dbReference>
<proteinExistence type="predicted"/>
<gene>
    <name evidence="3" type="ORF">Q5H93_05975</name>
</gene>
<dbReference type="EMBL" id="JAUQSY010000003">
    <property type="protein sequence ID" value="MDO7874273.1"/>
    <property type="molecule type" value="Genomic_DNA"/>
</dbReference>
<evidence type="ECO:0000313" key="4">
    <source>
        <dbReference type="Proteomes" id="UP001176429"/>
    </source>
</evidence>
<sequence length="439" mass="49662">MAWQLAPSFPRLPPVNLLRLCGVLALLLAAAPAASAYSVLTHQAIVDSTWDEHLRPLLEKRYPGASPDELNDAKSYAYGGAIIQDMGYYPLGTELLTNMMHYARAGDFVRNLLTLARDRNEYAFALGALSHYVADNIGHPQSTNQLLATVYTDLKKDFGPVVTYEQAPIRHTELEFSFDVVQVAAGRYRTQDYHKAIGFRVSKPLLERAIQTTYGLELGHVTLNVDLSVATFRFAVNQLMPSVARAAWHSQRQEIRKVSPRARRRDYVYRTSRREYEKEFGKDYERPGFGARMMARVINVLPKIGPLRKFTFTLPSREGEAQFRRSFAAVLTDYKARIRQEPTDTAARIPALPNTNLDTGLPTKAGEYALADETYGEWLIEWYKHDFEHLTPDIQKQLLVYFERVIKVGPAEPSAAAEGPTKKDVKKVVEALEALRNKK</sequence>
<keyword evidence="1" id="KW-0732">Signal</keyword>
<dbReference type="RefSeq" id="WP_305005586.1">
    <property type="nucleotide sequence ID" value="NZ_JAUQSY010000003.1"/>
</dbReference>
<keyword evidence="4" id="KW-1185">Reference proteome</keyword>
<feature type="chain" id="PRO_5046313549" evidence="1">
    <location>
        <begin position="37"/>
        <end position="439"/>
    </location>
</feature>
<evidence type="ECO:0000256" key="1">
    <source>
        <dbReference type="SAM" id="SignalP"/>
    </source>
</evidence>
<comment type="caution">
    <text evidence="3">The sequence shown here is derived from an EMBL/GenBank/DDBJ whole genome shotgun (WGS) entry which is preliminary data.</text>
</comment>
<dbReference type="InterPro" id="IPR029002">
    <property type="entry name" value="PLPC/GPLD1"/>
</dbReference>
<evidence type="ECO:0000313" key="3">
    <source>
        <dbReference type="EMBL" id="MDO7874273.1"/>
    </source>
</evidence>
<accession>A0ABT9BCJ6</accession>
<evidence type="ECO:0000259" key="2">
    <source>
        <dbReference type="Pfam" id="PF00882"/>
    </source>
</evidence>
<protein>
    <submittedName>
        <fullName evidence="3">Zinc dependent phospholipase C family protein</fullName>
    </submittedName>
</protein>
<reference evidence="3" key="1">
    <citation type="submission" date="2023-07" db="EMBL/GenBank/DDBJ databases">
        <authorList>
            <person name="Kim M.K."/>
        </authorList>
    </citation>
    <scope>NUCLEOTIDE SEQUENCE</scope>
    <source>
        <strain evidence="3">ASUV-10-1</strain>
    </source>
</reference>
<feature type="signal peptide" evidence="1">
    <location>
        <begin position="1"/>
        <end position="36"/>
    </location>
</feature>